<feature type="transmembrane region" description="Helical" evidence="2">
    <location>
        <begin position="82"/>
        <end position="105"/>
    </location>
</feature>
<dbReference type="AlphaFoldDB" id="A0A9P9YJJ0"/>
<evidence type="ECO:0000313" key="4">
    <source>
        <dbReference type="Proteomes" id="UP001059596"/>
    </source>
</evidence>
<gene>
    <name evidence="3" type="ORF">M5D96_009404</name>
</gene>
<keyword evidence="2" id="KW-1133">Transmembrane helix</keyword>
<feature type="transmembrane region" description="Helical" evidence="2">
    <location>
        <begin position="111"/>
        <end position="134"/>
    </location>
</feature>
<keyword evidence="2" id="KW-0812">Transmembrane</keyword>
<comment type="caution">
    <text evidence="3">The sequence shown here is derived from an EMBL/GenBank/DDBJ whole genome shotgun (WGS) entry which is preliminary data.</text>
</comment>
<keyword evidence="2" id="KW-0472">Membrane</keyword>
<name>A0A9P9YJJ0_9MUSC</name>
<organism evidence="3 4">
    <name type="scientific">Drosophila gunungcola</name>
    <name type="common">fruit fly</name>
    <dbReference type="NCBI Taxonomy" id="103775"/>
    <lineage>
        <taxon>Eukaryota</taxon>
        <taxon>Metazoa</taxon>
        <taxon>Ecdysozoa</taxon>
        <taxon>Arthropoda</taxon>
        <taxon>Hexapoda</taxon>
        <taxon>Insecta</taxon>
        <taxon>Pterygota</taxon>
        <taxon>Neoptera</taxon>
        <taxon>Endopterygota</taxon>
        <taxon>Diptera</taxon>
        <taxon>Brachycera</taxon>
        <taxon>Muscomorpha</taxon>
        <taxon>Ephydroidea</taxon>
        <taxon>Drosophilidae</taxon>
        <taxon>Drosophila</taxon>
        <taxon>Sophophora</taxon>
    </lineage>
</organism>
<evidence type="ECO:0000256" key="1">
    <source>
        <dbReference type="SAM" id="MobiDB-lite"/>
    </source>
</evidence>
<proteinExistence type="predicted"/>
<evidence type="ECO:0000313" key="3">
    <source>
        <dbReference type="EMBL" id="KAI8037903.1"/>
    </source>
</evidence>
<dbReference type="EMBL" id="JAMKOV010000010">
    <property type="protein sequence ID" value="KAI8037903.1"/>
    <property type="molecule type" value="Genomic_DNA"/>
</dbReference>
<sequence length="163" mass="19144">MIRRPALYLFFFNGLMVYLAKEVNRIVKASFFPRQPADTDSAFLDHKEFSDFLWNMNLYVNCLLLLPALCQLHHFRPLVASVLVWNFYVYQRLFGFLLRLTWYLWWSDLCWAYYGPLVVLGLLLSTLHLALIVATTKLQTEGLEERPPSRQRPHPTIGDGPEH</sequence>
<evidence type="ECO:0000256" key="2">
    <source>
        <dbReference type="SAM" id="Phobius"/>
    </source>
</evidence>
<protein>
    <submittedName>
        <fullName evidence="3">Uncharacterized protein</fullName>
    </submittedName>
</protein>
<accession>A0A9P9YJJ0</accession>
<reference evidence="3" key="1">
    <citation type="journal article" date="2023" name="Genome Biol. Evol.">
        <title>Long-read-based Genome Assembly of Drosophila gunungcola Reveals Fewer Chemosensory Genes in Flower-breeding Species.</title>
        <authorList>
            <person name="Negi A."/>
            <person name="Liao B.Y."/>
            <person name="Yeh S.D."/>
        </authorList>
    </citation>
    <scope>NUCLEOTIDE SEQUENCE</scope>
    <source>
        <strain evidence="3">Sukarami</strain>
    </source>
</reference>
<feature type="region of interest" description="Disordered" evidence="1">
    <location>
        <begin position="142"/>
        <end position="163"/>
    </location>
</feature>
<dbReference type="Proteomes" id="UP001059596">
    <property type="component" value="Unassembled WGS sequence"/>
</dbReference>
<keyword evidence="4" id="KW-1185">Reference proteome</keyword>